<name>A0A9P1N4D5_9PELO</name>
<evidence type="ECO:0000313" key="1">
    <source>
        <dbReference type="EMBL" id="CAI5449439.1"/>
    </source>
</evidence>
<comment type="caution">
    <text evidence="1">The sequence shown here is derived from an EMBL/GenBank/DDBJ whole genome shotgun (WGS) entry which is preliminary data.</text>
</comment>
<organism evidence="1 2">
    <name type="scientific">Caenorhabditis angaria</name>
    <dbReference type="NCBI Taxonomy" id="860376"/>
    <lineage>
        <taxon>Eukaryota</taxon>
        <taxon>Metazoa</taxon>
        <taxon>Ecdysozoa</taxon>
        <taxon>Nematoda</taxon>
        <taxon>Chromadorea</taxon>
        <taxon>Rhabditida</taxon>
        <taxon>Rhabditina</taxon>
        <taxon>Rhabditomorpha</taxon>
        <taxon>Rhabditoidea</taxon>
        <taxon>Rhabditidae</taxon>
        <taxon>Peloderinae</taxon>
        <taxon>Caenorhabditis</taxon>
    </lineage>
</organism>
<proteinExistence type="predicted"/>
<dbReference type="OrthoDB" id="9995526at2759"/>
<dbReference type="GO" id="GO:0009982">
    <property type="term" value="F:pseudouridine synthase activity"/>
    <property type="evidence" value="ECO:0007669"/>
    <property type="project" value="InterPro"/>
</dbReference>
<reference evidence="1" key="1">
    <citation type="submission" date="2022-11" db="EMBL/GenBank/DDBJ databases">
        <authorList>
            <person name="Kikuchi T."/>
        </authorList>
    </citation>
    <scope>NUCLEOTIDE SEQUENCE</scope>
    <source>
        <strain evidence="1">PS1010</strain>
    </source>
</reference>
<gene>
    <name evidence="1" type="ORF">CAMP_LOCUS12076</name>
</gene>
<dbReference type="SUPFAM" id="SSF55120">
    <property type="entry name" value="Pseudouridine synthase"/>
    <property type="match status" value="1"/>
</dbReference>
<sequence length="336" mass="37584">MSVWKAVSGVLCVYKPSGISSSAIKKLITNRITEFNSSVESTSRLQLPIISLPIVEPHESSGALLVVGSKDLADYRHHPLVCGSSIRPEDIHIVDPLPLHTNSSGVCLFGINEGSDSLPEIMSKSWTNVYRFDGIFTKVSPKDEKLDLSKITRHKFEKVISRLESQFRSAAFEHANVDKQSEEAFDLARKGLPRAQLPGAQVIYSIEINWLKVPRFSITIQCSGEDDEMLKNFASTIGSSLGCSAVPIRIQRKCFGPFSSVNALLEKQFNLQNFIRNVNLNKKIIENSKIDQKLVGQLEESENLENREIFDGLGLNESTKIDDYDAMRPAWPRNYN</sequence>
<dbReference type="AlphaFoldDB" id="A0A9P1N4D5"/>
<dbReference type="InterPro" id="IPR039048">
    <property type="entry name" value="Trub2"/>
</dbReference>
<dbReference type="GO" id="GO:0001522">
    <property type="term" value="P:pseudouridine synthesis"/>
    <property type="evidence" value="ECO:0007669"/>
    <property type="project" value="InterPro"/>
</dbReference>
<protein>
    <recommendedName>
        <fullName evidence="3">Pseudouridine synthase II N-terminal domain-containing protein</fullName>
    </recommendedName>
</protein>
<dbReference type="PANTHER" id="PTHR13195">
    <property type="entry name" value="PSEUDOURIDINE SYNTHASE-RELATED"/>
    <property type="match status" value="1"/>
</dbReference>
<accession>A0A9P1N4D5</accession>
<dbReference type="GO" id="GO:0003723">
    <property type="term" value="F:RNA binding"/>
    <property type="evidence" value="ECO:0007669"/>
    <property type="project" value="InterPro"/>
</dbReference>
<dbReference type="PANTHER" id="PTHR13195:SF0">
    <property type="entry name" value="PSEUDOURIDYLATE SYNTHASE TRUB2, MITOCHONDRIAL"/>
    <property type="match status" value="1"/>
</dbReference>
<keyword evidence="2" id="KW-1185">Reference proteome</keyword>
<evidence type="ECO:0000313" key="2">
    <source>
        <dbReference type="Proteomes" id="UP001152747"/>
    </source>
</evidence>
<dbReference type="Gene3D" id="3.30.2350.10">
    <property type="entry name" value="Pseudouridine synthase"/>
    <property type="match status" value="1"/>
</dbReference>
<dbReference type="EMBL" id="CANHGI010000004">
    <property type="protein sequence ID" value="CAI5449439.1"/>
    <property type="molecule type" value="Genomic_DNA"/>
</dbReference>
<dbReference type="Proteomes" id="UP001152747">
    <property type="component" value="Unassembled WGS sequence"/>
</dbReference>
<evidence type="ECO:0008006" key="3">
    <source>
        <dbReference type="Google" id="ProtNLM"/>
    </source>
</evidence>
<dbReference type="InterPro" id="IPR020103">
    <property type="entry name" value="PsdUridine_synth_cat_dom_sf"/>
</dbReference>